<gene>
    <name evidence="2" type="ORF">KSP39_PZI008591</name>
</gene>
<protein>
    <recommendedName>
        <fullName evidence="1">NERD domain-containing protein</fullName>
    </recommendedName>
</protein>
<organism evidence="2 3">
    <name type="scientific">Platanthera zijinensis</name>
    <dbReference type="NCBI Taxonomy" id="2320716"/>
    <lineage>
        <taxon>Eukaryota</taxon>
        <taxon>Viridiplantae</taxon>
        <taxon>Streptophyta</taxon>
        <taxon>Embryophyta</taxon>
        <taxon>Tracheophyta</taxon>
        <taxon>Spermatophyta</taxon>
        <taxon>Magnoliopsida</taxon>
        <taxon>Liliopsida</taxon>
        <taxon>Asparagales</taxon>
        <taxon>Orchidaceae</taxon>
        <taxon>Orchidoideae</taxon>
        <taxon>Orchideae</taxon>
        <taxon>Orchidinae</taxon>
        <taxon>Platanthera</taxon>
    </lineage>
</organism>
<feature type="domain" description="NERD" evidence="1">
    <location>
        <begin position="31"/>
        <end position="147"/>
    </location>
</feature>
<evidence type="ECO:0000313" key="2">
    <source>
        <dbReference type="EMBL" id="KAK8944929.1"/>
    </source>
</evidence>
<sequence length="322" mass="36471">MLVEIFCGVVFYTIFRRYFFGDADVPDVDARTSDLSFVVADRLEKIYGGKAYVGLRIPDSETSARQHIDVVLATKREVMVVAVRNFTGLVVSEGGNWACIRDKKHKSEIFPDPVLEVARQTEILESYLELRGISLPKGCLMGKVILPNPDCRPAYSISFQPEVISFDKWVGLKSEMKPQFFSWIKEVFHGSKGEAHNDWHEKLHFTLNTTPMWDRLEFKGAKNILGEFIEFKGNAEDLQALRHVNRSKVGQFIVQKPSLFGLGRSRLSIMYSPRDLRGNAAAAYEWKDVDVKPSTEVLFQPLDSKKPLKFKLSSVASVSLST</sequence>
<dbReference type="PROSITE" id="PS50965">
    <property type="entry name" value="NERD"/>
    <property type="match status" value="1"/>
</dbReference>
<dbReference type="EMBL" id="JBBWWQ010000006">
    <property type="protein sequence ID" value="KAK8944929.1"/>
    <property type="molecule type" value="Genomic_DNA"/>
</dbReference>
<evidence type="ECO:0000313" key="3">
    <source>
        <dbReference type="Proteomes" id="UP001418222"/>
    </source>
</evidence>
<accession>A0AAP0BN75</accession>
<dbReference type="Proteomes" id="UP001418222">
    <property type="component" value="Unassembled WGS sequence"/>
</dbReference>
<dbReference type="InterPro" id="IPR011528">
    <property type="entry name" value="NERD"/>
</dbReference>
<dbReference type="AlphaFoldDB" id="A0AAP0BN75"/>
<dbReference type="Pfam" id="PF08378">
    <property type="entry name" value="NERD"/>
    <property type="match status" value="1"/>
</dbReference>
<name>A0AAP0BN75_9ASPA</name>
<dbReference type="PANTHER" id="PTHR35287:SF1">
    <property type="entry name" value="SI:ZFOS-911D5.4"/>
    <property type="match status" value="1"/>
</dbReference>
<comment type="caution">
    <text evidence="2">The sequence shown here is derived from an EMBL/GenBank/DDBJ whole genome shotgun (WGS) entry which is preliminary data.</text>
</comment>
<proteinExistence type="predicted"/>
<keyword evidence="3" id="KW-1185">Reference proteome</keyword>
<evidence type="ECO:0000259" key="1">
    <source>
        <dbReference type="PROSITE" id="PS50965"/>
    </source>
</evidence>
<dbReference type="PANTHER" id="PTHR35287">
    <property type="entry name" value="SI:ZFOS-911D5.4"/>
    <property type="match status" value="1"/>
</dbReference>
<reference evidence="2 3" key="1">
    <citation type="journal article" date="2022" name="Nat. Plants">
        <title>Genomes of leafy and leafless Platanthera orchids illuminate the evolution of mycoheterotrophy.</title>
        <authorList>
            <person name="Li M.H."/>
            <person name="Liu K.W."/>
            <person name="Li Z."/>
            <person name="Lu H.C."/>
            <person name="Ye Q.L."/>
            <person name="Zhang D."/>
            <person name="Wang J.Y."/>
            <person name="Li Y.F."/>
            <person name="Zhong Z.M."/>
            <person name="Liu X."/>
            <person name="Yu X."/>
            <person name="Liu D.K."/>
            <person name="Tu X.D."/>
            <person name="Liu B."/>
            <person name="Hao Y."/>
            <person name="Liao X.Y."/>
            <person name="Jiang Y.T."/>
            <person name="Sun W.H."/>
            <person name="Chen J."/>
            <person name="Chen Y.Q."/>
            <person name="Ai Y."/>
            <person name="Zhai J.W."/>
            <person name="Wu S.S."/>
            <person name="Zhou Z."/>
            <person name="Hsiao Y.Y."/>
            <person name="Wu W.L."/>
            <person name="Chen Y.Y."/>
            <person name="Lin Y.F."/>
            <person name="Hsu J.L."/>
            <person name="Li C.Y."/>
            <person name="Wang Z.W."/>
            <person name="Zhao X."/>
            <person name="Zhong W.Y."/>
            <person name="Ma X.K."/>
            <person name="Ma L."/>
            <person name="Huang J."/>
            <person name="Chen G.Z."/>
            <person name="Huang M.Z."/>
            <person name="Huang L."/>
            <person name="Peng D.H."/>
            <person name="Luo Y.B."/>
            <person name="Zou S.Q."/>
            <person name="Chen S.P."/>
            <person name="Lan S."/>
            <person name="Tsai W.C."/>
            <person name="Van de Peer Y."/>
            <person name="Liu Z.J."/>
        </authorList>
    </citation>
    <scope>NUCLEOTIDE SEQUENCE [LARGE SCALE GENOMIC DNA]</scope>
    <source>
        <strain evidence="2">Lor287</strain>
    </source>
</reference>